<dbReference type="RefSeq" id="WP_281754461.1">
    <property type="nucleotide sequence ID" value="NZ_BRVP01000012.1"/>
</dbReference>
<dbReference type="InterPro" id="IPR037359">
    <property type="entry name" value="NST/OST"/>
</dbReference>
<comment type="caution">
    <text evidence="2">The sequence shown here is derived from an EMBL/GenBank/DDBJ whole genome shotgun (WGS) entry which is preliminary data.</text>
</comment>
<evidence type="ECO:0000313" key="3">
    <source>
        <dbReference type="Proteomes" id="UP001143545"/>
    </source>
</evidence>
<dbReference type="Gene3D" id="3.40.50.300">
    <property type="entry name" value="P-loop containing nucleotide triphosphate hydrolases"/>
    <property type="match status" value="1"/>
</dbReference>
<proteinExistence type="predicted"/>
<keyword evidence="3" id="KW-1185">Reference proteome</keyword>
<dbReference type="PANTHER" id="PTHR10605">
    <property type="entry name" value="HEPARAN SULFATE SULFOTRANSFERASE"/>
    <property type="match status" value="1"/>
</dbReference>
<organism evidence="2 3">
    <name type="scientific">Neptunitalea chrysea</name>
    <dbReference type="NCBI Taxonomy" id="1647581"/>
    <lineage>
        <taxon>Bacteria</taxon>
        <taxon>Pseudomonadati</taxon>
        <taxon>Bacteroidota</taxon>
        <taxon>Flavobacteriia</taxon>
        <taxon>Flavobacteriales</taxon>
        <taxon>Flavobacteriaceae</taxon>
        <taxon>Neptunitalea</taxon>
    </lineage>
</organism>
<dbReference type="EMBL" id="BRVP01000012">
    <property type="protein sequence ID" value="GLB52896.1"/>
    <property type="molecule type" value="Genomic_DNA"/>
</dbReference>
<gene>
    <name evidence="2" type="ORF">NBRC110019_19360</name>
</gene>
<dbReference type="Pfam" id="PF13469">
    <property type="entry name" value="Sulfotransfer_3"/>
    <property type="match status" value="1"/>
</dbReference>
<name>A0A9W6EVG6_9FLAO</name>
<dbReference type="AlphaFoldDB" id="A0A9W6EVG6"/>
<evidence type="ECO:0000313" key="2">
    <source>
        <dbReference type="EMBL" id="GLB52896.1"/>
    </source>
</evidence>
<keyword evidence="1" id="KW-0808">Transferase</keyword>
<reference evidence="2" key="1">
    <citation type="submission" date="2022-07" db="EMBL/GenBank/DDBJ databases">
        <title>Taxonomy of Novel Oxalotrophic and Methylotrophic Bacteria.</title>
        <authorList>
            <person name="Sahin N."/>
            <person name="Tani A."/>
        </authorList>
    </citation>
    <scope>NUCLEOTIDE SEQUENCE</scope>
    <source>
        <strain evidence="2">AM327</strain>
    </source>
</reference>
<accession>A0A9W6EVG6</accession>
<protein>
    <submittedName>
        <fullName evidence="2">Heparan sulfate glucosamine 3-O-sulfotransferase 3B1</fullName>
    </submittedName>
</protein>
<dbReference type="SUPFAM" id="SSF52540">
    <property type="entry name" value="P-loop containing nucleoside triphosphate hydrolases"/>
    <property type="match status" value="1"/>
</dbReference>
<dbReference type="Proteomes" id="UP001143545">
    <property type="component" value="Unassembled WGS sequence"/>
</dbReference>
<dbReference type="GO" id="GO:0008146">
    <property type="term" value="F:sulfotransferase activity"/>
    <property type="evidence" value="ECO:0007669"/>
    <property type="project" value="InterPro"/>
</dbReference>
<dbReference type="PANTHER" id="PTHR10605:SF56">
    <property type="entry name" value="BIFUNCTIONAL HEPARAN SULFATE N-DEACETYLASE_N-SULFOTRANSFERASE"/>
    <property type="match status" value="1"/>
</dbReference>
<sequence>MKVDNIYLPDFLIVGAPKCGTTSIATTLQKHSEIFIPARKECRFFSNMDPIFKGVGDEVTNEAIIKDLNHYLSLFDKSKPNQKLGDASVEYLLYYENTIESIKKYYPKDKYPKIIIVLRDPTKRAFSAYMHLIRDSRETKTFKEALLLEEKRKEEHYDFLWRYKEQGLYSKQVIPFMENFDTSVLFYDDFKDDPETFYKGLIDFIGVEEEEELDYGIRYNISGVPKNELLQKVLEKAVFPREIKQYVPEKVRSFLVERKERMKDKNLKKVGVPLEEKKYLQEYFKEDILKLSKVVSRDLSNWLK</sequence>
<evidence type="ECO:0000256" key="1">
    <source>
        <dbReference type="ARBA" id="ARBA00022679"/>
    </source>
</evidence>
<dbReference type="InterPro" id="IPR027417">
    <property type="entry name" value="P-loop_NTPase"/>
</dbReference>